<protein>
    <submittedName>
        <fullName evidence="1">Capsule assembly Wzi family protein</fullName>
    </submittedName>
</protein>
<accession>A0ABU8NTT6</accession>
<evidence type="ECO:0000313" key="2">
    <source>
        <dbReference type="Proteomes" id="UP001378956"/>
    </source>
</evidence>
<sequence length="555" mass="63012">MNSLHIKKTIPLFSVLIIGFSFIALKSNAQVVYENPTNPVYKYLSRQAQKGNIEFNDLIQPVSRKQIASLLTSLQDSSAKLSTTEQKELAFYLQEFSEFSTNVKDTTTFFKKDPAGRWRFLSVTKDDFLLRGDPALTFETFQGKNKSMARVGTGLTFWGHAGKHISFQFYFQDITDRGKGIDSTRIFTPETGIIRTANINPNAKTVNYSDFRGNITYAWENGAISFGKDQMLWGYGQGGRLVLSDKSPAYPNIRIDYQPLKWLRFNYIHAWLNSALVDSARSYDKGNPHFGNNREIYIPKFLASHTLSFIPVKGLDLSVGESVVYSDNLDVGYLIPVMFFKAYDQYQSRYKLSTGANSQFFFSVSSRNHLPKTHLYGSLFIDEIRTGAIFNASKSRNQIGYSVGASVTDVLVPYLTLGGEYSRINPYAYNNLIPAQTYTNQSYLMGDWIGQNADRVTAWVNYTPIPRMVASFQFTAIRKGQEGNLYDQYFAEPQPKFLSEGPVETQKQYLLEVNYQLLNKLYVKTSFMHQDGVIRPALQTSAVPNEFKFGVSYGF</sequence>
<keyword evidence="2" id="KW-1185">Reference proteome</keyword>
<dbReference type="InterPro" id="IPR026950">
    <property type="entry name" value="Caps_assemb_Wzi"/>
</dbReference>
<reference evidence="1 2" key="1">
    <citation type="submission" date="2024-03" db="EMBL/GenBank/DDBJ databases">
        <title>Sequence of Lycoming College Course Isolates.</title>
        <authorList>
            <person name="Plotts O."/>
            <person name="Newman J."/>
        </authorList>
    </citation>
    <scope>NUCLEOTIDE SEQUENCE [LARGE SCALE GENOMIC DNA]</scope>
    <source>
        <strain evidence="1 2">CJB-3</strain>
    </source>
</reference>
<dbReference type="Pfam" id="PF14052">
    <property type="entry name" value="Caps_assemb_Wzi"/>
    <property type="match status" value="1"/>
</dbReference>
<gene>
    <name evidence="1" type="ORF">WAE58_24675</name>
</gene>
<name>A0ABU8NTT6_9SPHI</name>
<evidence type="ECO:0000313" key="1">
    <source>
        <dbReference type="EMBL" id="MEJ2905662.1"/>
    </source>
</evidence>
<dbReference type="Gene3D" id="2.40.160.130">
    <property type="entry name" value="Capsule assembly protein Wzi"/>
    <property type="match status" value="1"/>
</dbReference>
<proteinExistence type="predicted"/>
<comment type="caution">
    <text evidence="1">The sequence shown here is derived from an EMBL/GenBank/DDBJ whole genome shotgun (WGS) entry which is preliminary data.</text>
</comment>
<dbReference type="RefSeq" id="WP_337718059.1">
    <property type="nucleotide sequence ID" value="NZ_JBBEUB010000014.1"/>
</dbReference>
<dbReference type="Proteomes" id="UP001378956">
    <property type="component" value="Unassembled WGS sequence"/>
</dbReference>
<organism evidence="1 2">
    <name type="scientific">Pedobacter panaciterrae</name>
    <dbReference type="NCBI Taxonomy" id="363849"/>
    <lineage>
        <taxon>Bacteria</taxon>
        <taxon>Pseudomonadati</taxon>
        <taxon>Bacteroidota</taxon>
        <taxon>Sphingobacteriia</taxon>
        <taxon>Sphingobacteriales</taxon>
        <taxon>Sphingobacteriaceae</taxon>
        <taxon>Pedobacter</taxon>
    </lineage>
</organism>
<dbReference type="InterPro" id="IPR038636">
    <property type="entry name" value="Wzi_sf"/>
</dbReference>
<dbReference type="EMBL" id="JBBEUB010000014">
    <property type="protein sequence ID" value="MEJ2905662.1"/>
    <property type="molecule type" value="Genomic_DNA"/>
</dbReference>